<feature type="transmembrane region" description="Helical" evidence="6">
    <location>
        <begin position="355"/>
        <end position="375"/>
    </location>
</feature>
<evidence type="ECO:0000256" key="6">
    <source>
        <dbReference type="SAM" id="Phobius"/>
    </source>
</evidence>
<sequence>MATTDTDIDMKQPAGVTQVASNSPAASDADEQLELALRNYVPGTDAEKKLVRKIDVFLVPVLWGMCVLCYLNRNNIGNANAAGMSKDLGLSSGDYAMLISIFFIAYLCFEVPSNLVITRVRPSLYVPALAVAWGTVCTCMSQVQSYGGILAARFFLGAVEAGFIPGVAYLFSQYYKKDELGKRFSIFFTALCFAGAAAGLLAGAIISGLEGARGMAGWRWLFLIEGIMSICYAVPAAFILLDFPADSKRLTLAERQLAVVRMAHDRRMTDTTVKRLSPLQSVTAAVRDLRTYFFSILYMLGNGSATINYFVPTVLRSMGYSGVLVQWMSVPIWTVGTVFLIVLPYTADRFRDRRWHITGAMALAFLSAIICFQVDHNPTRYAFLAFCIAGVAEKRAVSIAIANSVGNLSALYGSRLWPTEDAPQYAKGFTAIACFTGVGALLAAAGPIIFKYLPRFPTKAELEVVEGRAQAENGAGRV</sequence>
<dbReference type="AlphaFoldDB" id="A0A0N0NNU2"/>
<dbReference type="SUPFAM" id="SSF103473">
    <property type="entry name" value="MFS general substrate transporter"/>
    <property type="match status" value="1"/>
</dbReference>
<comment type="subcellular location">
    <subcellularLocation>
        <location evidence="1">Membrane</location>
        <topology evidence="1">Multi-pass membrane protein</topology>
    </subcellularLocation>
</comment>
<keyword evidence="4 6" id="KW-1133">Transmembrane helix</keyword>
<dbReference type="OrthoDB" id="2985014at2759"/>
<dbReference type="FunFam" id="1.20.1250.20:FF:000057">
    <property type="entry name" value="MFS general substrate transporter"/>
    <property type="match status" value="1"/>
</dbReference>
<feature type="transmembrane region" description="Helical" evidence="6">
    <location>
        <begin position="323"/>
        <end position="343"/>
    </location>
</feature>
<proteinExistence type="predicted"/>
<dbReference type="PANTHER" id="PTHR43791:SF38">
    <property type="entry name" value="MAJOR FACILITATOR SUPERFAMILY (MFS) PROFILE DOMAIN-CONTAINING PROTEIN"/>
    <property type="match status" value="1"/>
</dbReference>
<feature type="transmembrane region" description="Helical" evidence="6">
    <location>
        <begin position="93"/>
        <end position="112"/>
    </location>
</feature>
<evidence type="ECO:0000256" key="2">
    <source>
        <dbReference type="ARBA" id="ARBA00022448"/>
    </source>
</evidence>
<accession>A0A0N0NNU2</accession>
<comment type="caution">
    <text evidence="8">The sequence shown here is derived from an EMBL/GenBank/DDBJ whole genome shotgun (WGS) entry which is preliminary data.</text>
</comment>
<gene>
    <name evidence="8" type="ORF">AB675_5491</name>
</gene>
<dbReference type="Proteomes" id="UP000038010">
    <property type="component" value="Unassembled WGS sequence"/>
</dbReference>
<dbReference type="PROSITE" id="PS50850">
    <property type="entry name" value="MFS"/>
    <property type="match status" value="1"/>
</dbReference>
<feature type="transmembrane region" description="Helical" evidence="6">
    <location>
        <begin position="428"/>
        <end position="450"/>
    </location>
</feature>
<evidence type="ECO:0000256" key="1">
    <source>
        <dbReference type="ARBA" id="ARBA00004141"/>
    </source>
</evidence>
<dbReference type="VEuPathDB" id="FungiDB:AB675_5491"/>
<dbReference type="GO" id="GO:0022857">
    <property type="term" value="F:transmembrane transporter activity"/>
    <property type="evidence" value="ECO:0007669"/>
    <property type="project" value="InterPro"/>
</dbReference>
<evidence type="ECO:0000313" key="9">
    <source>
        <dbReference type="Proteomes" id="UP000038010"/>
    </source>
</evidence>
<evidence type="ECO:0000256" key="3">
    <source>
        <dbReference type="ARBA" id="ARBA00022692"/>
    </source>
</evidence>
<dbReference type="Gene3D" id="1.20.1250.20">
    <property type="entry name" value="MFS general substrate transporter like domains"/>
    <property type="match status" value="2"/>
</dbReference>
<dbReference type="GO" id="GO:0016020">
    <property type="term" value="C:membrane"/>
    <property type="evidence" value="ECO:0007669"/>
    <property type="project" value="UniProtKB-SubCell"/>
</dbReference>
<evidence type="ECO:0000256" key="5">
    <source>
        <dbReference type="ARBA" id="ARBA00023136"/>
    </source>
</evidence>
<reference evidence="8 9" key="1">
    <citation type="submission" date="2015-06" db="EMBL/GenBank/DDBJ databases">
        <title>Draft genome of the ant-associated black yeast Phialophora attae CBS 131958.</title>
        <authorList>
            <person name="Moreno L.F."/>
            <person name="Stielow B.J."/>
            <person name="de Hoog S."/>
            <person name="Vicente V.A."/>
            <person name="Weiss V.A."/>
            <person name="de Vries M."/>
            <person name="Cruz L.M."/>
            <person name="Souza E.M."/>
        </authorList>
    </citation>
    <scope>NUCLEOTIDE SEQUENCE [LARGE SCALE GENOMIC DNA]</scope>
    <source>
        <strain evidence="8 9">CBS 131958</strain>
    </source>
</reference>
<dbReference type="GeneID" id="28737584"/>
<feature type="transmembrane region" description="Helical" evidence="6">
    <location>
        <begin position="149"/>
        <end position="172"/>
    </location>
</feature>
<dbReference type="InterPro" id="IPR020846">
    <property type="entry name" value="MFS_dom"/>
</dbReference>
<evidence type="ECO:0000313" key="8">
    <source>
        <dbReference type="EMBL" id="KPI41948.1"/>
    </source>
</evidence>
<evidence type="ECO:0000256" key="4">
    <source>
        <dbReference type="ARBA" id="ARBA00022989"/>
    </source>
</evidence>
<evidence type="ECO:0000259" key="7">
    <source>
        <dbReference type="PROSITE" id="PS50850"/>
    </source>
</evidence>
<keyword evidence="5 6" id="KW-0472">Membrane</keyword>
<keyword evidence="3 6" id="KW-0812">Transmembrane</keyword>
<organism evidence="8 9">
    <name type="scientific">Cyphellophora attinorum</name>
    <dbReference type="NCBI Taxonomy" id="1664694"/>
    <lineage>
        <taxon>Eukaryota</taxon>
        <taxon>Fungi</taxon>
        <taxon>Dikarya</taxon>
        <taxon>Ascomycota</taxon>
        <taxon>Pezizomycotina</taxon>
        <taxon>Eurotiomycetes</taxon>
        <taxon>Chaetothyriomycetidae</taxon>
        <taxon>Chaetothyriales</taxon>
        <taxon>Cyphellophoraceae</taxon>
        <taxon>Cyphellophora</taxon>
    </lineage>
</organism>
<feature type="transmembrane region" description="Helical" evidence="6">
    <location>
        <begin position="56"/>
        <end position="73"/>
    </location>
</feature>
<name>A0A0N0NNU2_9EURO</name>
<feature type="transmembrane region" description="Helical" evidence="6">
    <location>
        <begin position="184"/>
        <end position="206"/>
    </location>
</feature>
<dbReference type="Pfam" id="PF07690">
    <property type="entry name" value="MFS_1"/>
    <property type="match status" value="1"/>
</dbReference>
<feature type="transmembrane region" description="Helical" evidence="6">
    <location>
        <begin position="292"/>
        <end position="311"/>
    </location>
</feature>
<dbReference type="EMBL" id="LFJN01000008">
    <property type="protein sequence ID" value="KPI41948.1"/>
    <property type="molecule type" value="Genomic_DNA"/>
</dbReference>
<protein>
    <submittedName>
        <fullName evidence="8">Putative transporter</fullName>
    </submittedName>
</protein>
<feature type="transmembrane region" description="Helical" evidence="6">
    <location>
        <begin position="218"/>
        <end position="241"/>
    </location>
</feature>
<feature type="domain" description="Major facilitator superfamily (MFS) profile" evidence="7">
    <location>
        <begin position="58"/>
        <end position="478"/>
    </location>
</feature>
<keyword evidence="9" id="KW-1185">Reference proteome</keyword>
<dbReference type="PANTHER" id="PTHR43791">
    <property type="entry name" value="PERMEASE-RELATED"/>
    <property type="match status" value="1"/>
</dbReference>
<dbReference type="InterPro" id="IPR011701">
    <property type="entry name" value="MFS"/>
</dbReference>
<keyword evidence="2" id="KW-0813">Transport</keyword>
<feature type="transmembrane region" description="Helical" evidence="6">
    <location>
        <begin position="124"/>
        <end position="143"/>
    </location>
</feature>
<dbReference type="RefSeq" id="XP_018001911.1">
    <property type="nucleotide sequence ID" value="XM_018145704.1"/>
</dbReference>
<dbReference type="InterPro" id="IPR036259">
    <property type="entry name" value="MFS_trans_sf"/>
</dbReference>